<dbReference type="RefSeq" id="WP_117476470.1">
    <property type="nucleotide sequence ID" value="NZ_QVEZ01000004.1"/>
</dbReference>
<protein>
    <submittedName>
        <fullName evidence="1">Uncharacterized protein</fullName>
    </submittedName>
</protein>
<evidence type="ECO:0000313" key="2">
    <source>
        <dbReference type="Proteomes" id="UP000261079"/>
    </source>
</evidence>
<evidence type="ECO:0000313" key="1">
    <source>
        <dbReference type="EMBL" id="RGC05446.1"/>
    </source>
</evidence>
<comment type="caution">
    <text evidence="1">The sequence shown here is derived from an EMBL/GenBank/DDBJ whole genome shotgun (WGS) entry which is preliminary data.</text>
</comment>
<dbReference type="AlphaFoldDB" id="A0A3E2V4H9"/>
<proteinExistence type="predicted"/>
<dbReference type="InterPro" id="IPR046602">
    <property type="entry name" value="DUF6661"/>
</dbReference>
<dbReference type="Pfam" id="PF20366">
    <property type="entry name" value="DUF6661"/>
    <property type="match status" value="1"/>
</dbReference>
<dbReference type="EMBL" id="QVEZ01000004">
    <property type="protein sequence ID" value="RGC05446.1"/>
    <property type="molecule type" value="Genomic_DNA"/>
</dbReference>
<dbReference type="Proteomes" id="UP000261079">
    <property type="component" value="Unassembled WGS sequence"/>
</dbReference>
<accession>A0A3E2V4H9</accession>
<reference evidence="1 2" key="1">
    <citation type="submission" date="2018-08" db="EMBL/GenBank/DDBJ databases">
        <title>A genome reference for cultivated species of the human gut microbiota.</title>
        <authorList>
            <person name="Zou Y."/>
            <person name="Xue W."/>
            <person name="Luo G."/>
        </authorList>
    </citation>
    <scope>NUCLEOTIDE SEQUENCE [LARGE SCALE GENOMIC DNA]</scope>
    <source>
        <strain evidence="1 2">AM42-11AC</strain>
    </source>
</reference>
<name>A0A3E2V4H9_9FIRM</name>
<organism evidence="1 2">
    <name type="scientific">Faecalibacterium prausnitzii</name>
    <dbReference type="NCBI Taxonomy" id="853"/>
    <lineage>
        <taxon>Bacteria</taxon>
        <taxon>Bacillati</taxon>
        <taxon>Bacillota</taxon>
        <taxon>Clostridia</taxon>
        <taxon>Eubacteriales</taxon>
        <taxon>Oscillospiraceae</taxon>
        <taxon>Faecalibacterium</taxon>
    </lineage>
</organism>
<sequence length="204" mass="23406">MVLTEGNLQFTFPGEKAIKFDETEFYKVHFNKLSGAKGVDFICDTDKFLLLLEVKDCTGNEADNRWRIAVNDEKVTTTLTTVNTTGRESLDNEVAYKVALTISCLLGAQTYGDVYRPRYKAKDLIPYAKALEEDKIVQRNKDVFVVLFLEGTFGSDTRPKSAIMKRIRDTLETKLDWLNCKVSVEDINTYRKDEHALYHVERMP</sequence>
<gene>
    <name evidence="1" type="ORF">DW905_07385</name>
</gene>